<protein>
    <submittedName>
        <fullName evidence="2">Uncharacterized protein</fullName>
    </submittedName>
</protein>
<dbReference type="Proteomes" id="UP001446871">
    <property type="component" value="Unassembled WGS sequence"/>
</dbReference>
<feature type="region of interest" description="Disordered" evidence="1">
    <location>
        <begin position="361"/>
        <end position="388"/>
    </location>
</feature>
<organism evidence="2 3">
    <name type="scientific">Apiospora saccharicola</name>
    <dbReference type="NCBI Taxonomy" id="335842"/>
    <lineage>
        <taxon>Eukaryota</taxon>
        <taxon>Fungi</taxon>
        <taxon>Dikarya</taxon>
        <taxon>Ascomycota</taxon>
        <taxon>Pezizomycotina</taxon>
        <taxon>Sordariomycetes</taxon>
        <taxon>Xylariomycetidae</taxon>
        <taxon>Amphisphaeriales</taxon>
        <taxon>Apiosporaceae</taxon>
        <taxon>Apiospora</taxon>
    </lineage>
</organism>
<evidence type="ECO:0000256" key="1">
    <source>
        <dbReference type="SAM" id="MobiDB-lite"/>
    </source>
</evidence>
<name>A0ABR1TNF7_9PEZI</name>
<gene>
    <name evidence="2" type="ORF">PG996_016041</name>
</gene>
<accession>A0ABR1TNF7</accession>
<evidence type="ECO:0000313" key="2">
    <source>
        <dbReference type="EMBL" id="KAK8047977.1"/>
    </source>
</evidence>
<dbReference type="EMBL" id="JAQQWM010000009">
    <property type="protein sequence ID" value="KAK8047977.1"/>
    <property type="molecule type" value="Genomic_DNA"/>
</dbReference>
<feature type="compositionally biased region" description="Acidic residues" evidence="1">
    <location>
        <begin position="377"/>
        <end position="387"/>
    </location>
</feature>
<evidence type="ECO:0000313" key="3">
    <source>
        <dbReference type="Proteomes" id="UP001446871"/>
    </source>
</evidence>
<keyword evidence="3" id="KW-1185">Reference proteome</keyword>
<sequence length="406" mass="45428">MTDPKDSLKAFQECFQIAARGALGNKVAQSKQVIRQGRAVIQTQFEIVREEMRSFRSTVCQLLELGGDTREKKEWAKAFLTQLATELLQELLKDWAWTWESRYLQLAASNASVQPRPRPEPPLLILDTRAPSLPSADGPALNSYAAQLLKEYVRSALSFFFFYPNHVHQVYATNTNGPLIPNNLQGNKKLQEIISYRPAVALKDGGYVFEWPPGSGLYCVTYCVRCGFSSNTNPLNINHVLAAQVHWSMVHPEWKGADSFLLYTVIMTVFVLRVEGTTLEEIQLHNSDITKMTELKNRRDKARRQAALLAPPHAPSAPINANPVEKLKRSHSGTLKETTMSQGGSMAQPIDLTLTLPRLKSQPSTVVQAQVVRDPGDDGDTSSDDEPLMGKKRLRYLIEVDIAKTK</sequence>
<proteinExistence type="predicted"/>
<comment type="caution">
    <text evidence="2">The sequence shown here is derived from an EMBL/GenBank/DDBJ whole genome shotgun (WGS) entry which is preliminary data.</text>
</comment>
<reference evidence="2 3" key="1">
    <citation type="submission" date="2023-01" db="EMBL/GenBank/DDBJ databases">
        <title>Analysis of 21 Apiospora genomes using comparative genomics revels a genus with tremendous synthesis potential of carbohydrate active enzymes and secondary metabolites.</title>
        <authorList>
            <person name="Sorensen T."/>
        </authorList>
    </citation>
    <scope>NUCLEOTIDE SEQUENCE [LARGE SCALE GENOMIC DNA]</scope>
    <source>
        <strain evidence="2 3">CBS 83171</strain>
    </source>
</reference>